<accession>A0ABW5KQR8</accession>
<proteinExistence type="predicted"/>
<reference evidence="3" key="1">
    <citation type="journal article" date="2019" name="Int. J. Syst. Evol. Microbiol.">
        <title>The Global Catalogue of Microorganisms (GCM) 10K type strain sequencing project: providing services to taxonomists for standard genome sequencing and annotation.</title>
        <authorList>
            <consortium name="The Broad Institute Genomics Platform"/>
            <consortium name="The Broad Institute Genome Sequencing Center for Infectious Disease"/>
            <person name="Wu L."/>
            <person name="Ma J."/>
        </authorList>
    </citation>
    <scope>NUCLEOTIDE SEQUENCE [LARGE SCALE GENOMIC DNA]</scope>
    <source>
        <strain evidence="3">KCTC 42587</strain>
    </source>
</reference>
<evidence type="ECO:0000256" key="1">
    <source>
        <dbReference type="SAM" id="SignalP"/>
    </source>
</evidence>
<comment type="caution">
    <text evidence="2">The sequence shown here is derived from an EMBL/GenBank/DDBJ whole genome shotgun (WGS) entry which is preliminary data.</text>
</comment>
<feature type="chain" id="PRO_5047463081" description="DUF3108 domain-containing protein" evidence="1">
    <location>
        <begin position="20"/>
        <end position="299"/>
    </location>
</feature>
<organism evidence="2 3">
    <name type="scientific">Bizionia sediminis</name>
    <dbReference type="NCBI Taxonomy" id="1737064"/>
    <lineage>
        <taxon>Bacteria</taxon>
        <taxon>Pseudomonadati</taxon>
        <taxon>Bacteroidota</taxon>
        <taxon>Flavobacteriia</taxon>
        <taxon>Flavobacteriales</taxon>
        <taxon>Flavobacteriaceae</taxon>
        <taxon>Bizionia</taxon>
    </lineage>
</organism>
<keyword evidence="1" id="KW-0732">Signal</keyword>
<dbReference type="Proteomes" id="UP001597472">
    <property type="component" value="Unassembled WGS sequence"/>
</dbReference>
<evidence type="ECO:0000313" key="3">
    <source>
        <dbReference type="Proteomes" id="UP001597472"/>
    </source>
</evidence>
<evidence type="ECO:0000313" key="2">
    <source>
        <dbReference type="EMBL" id="MFD2551366.1"/>
    </source>
</evidence>
<keyword evidence="3" id="KW-1185">Reference proteome</keyword>
<dbReference type="RefSeq" id="WP_376892508.1">
    <property type="nucleotide sequence ID" value="NZ_JBHULS010000002.1"/>
</dbReference>
<sequence>MKRNYFIALLILLSINSYSQINVADKSKEPVIKGIPYDGSFMNFSNMMLTKEQKAGVVGEKITLFKVWTVKNADGSNISYTDSEKFENKTFEVIEYMYEYKDILKIKNEDEVFLFEPSLTDEYVFNSFLDTIKMRLENKFLIPLKLKSEMETIKGDKIQIDGLKEYLITEVTFAKLPSGFGIVVKLNGEFEVIYPTGTFDQLEDKGLLNLESSDIFKTKSMFIKKEYFKKFSEFNRIYLSSIRNGKVEIGMTEKQCILSWGIPTNSMNNIAGYDNVLIYGDTGNSQNLYFKKGILKLIK</sequence>
<evidence type="ECO:0008006" key="4">
    <source>
        <dbReference type="Google" id="ProtNLM"/>
    </source>
</evidence>
<gene>
    <name evidence="2" type="ORF">ACFSQP_06005</name>
</gene>
<name>A0ABW5KQR8_9FLAO</name>
<dbReference type="EMBL" id="JBHULS010000002">
    <property type="protein sequence ID" value="MFD2551366.1"/>
    <property type="molecule type" value="Genomic_DNA"/>
</dbReference>
<protein>
    <recommendedName>
        <fullName evidence="4">DUF3108 domain-containing protein</fullName>
    </recommendedName>
</protein>
<feature type="signal peptide" evidence="1">
    <location>
        <begin position="1"/>
        <end position="19"/>
    </location>
</feature>